<name>A0A0C1R0U6_9RICK</name>
<proteinExistence type="predicted"/>
<dbReference type="RefSeq" id="WP_152606816.1">
    <property type="nucleotide sequence ID" value="NZ_JSWE01000058.1"/>
</dbReference>
<dbReference type="STRING" id="86105.NF27_CG01150"/>
<dbReference type="Gene3D" id="1.25.40.20">
    <property type="entry name" value="Ankyrin repeat-containing domain"/>
    <property type="match status" value="1"/>
</dbReference>
<organism evidence="1 2">
    <name type="scientific">Candidatus Jidaibacter acanthamoebae</name>
    <dbReference type="NCBI Taxonomy" id="86105"/>
    <lineage>
        <taxon>Bacteria</taxon>
        <taxon>Pseudomonadati</taxon>
        <taxon>Pseudomonadota</taxon>
        <taxon>Alphaproteobacteria</taxon>
        <taxon>Rickettsiales</taxon>
        <taxon>Candidatus Midichloriaceae</taxon>
        <taxon>Candidatus Jidaibacter</taxon>
    </lineage>
</organism>
<sequence length="425" mass="49355">MEDNDLELVQWLYGKNPNFINSVGRKKSNVFIEAVSSGSLEVVQWLYEKKPCFIDSVDETGENAFLVATQRSHFKVMKWLYEKNPNFINSISKYEKNAYTYVNNYSQDERVKIKYWLLERKPDLFYSKDARLEFPDISIPLLLLAHGIKGFLSANAYELKKCLESLELESKNKFNLLYDYVDNFGRSLVGIEINQSVMLSNMPAELQLYITNIATSSLVSESEFPKITSALLKDVKALEILKQRCAKEILLEGYPRFIKEHSPKIDYMEELRKAVIQNHIQKTSRFMATTAVKAYNDDAKPQGTFTEKIISWTSFALEQIINWVKGKPCEEYNKRQMRIKIEEMTNLISPILGTRLEKFDDYVFPELRAELMKAMYKTLVRLVNKSNDKVRHAIIEGVNKVIDTIPQSYVEKYAIRSEGEQIKIS</sequence>
<dbReference type="InterPro" id="IPR002110">
    <property type="entry name" value="Ankyrin_rpt"/>
</dbReference>
<dbReference type="EMBL" id="JSWE01000058">
    <property type="protein sequence ID" value="KIE05935.1"/>
    <property type="molecule type" value="Genomic_DNA"/>
</dbReference>
<protein>
    <submittedName>
        <fullName evidence="1">Uncharacterized protein</fullName>
    </submittedName>
</protein>
<gene>
    <name evidence="1" type="ORF">NF27_CG01150</name>
</gene>
<dbReference type="InterPro" id="IPR036770">
    <property type="entry name" value="Ankyrin_rpt-contain_sf"/>
</dbReference>
<comment type="caution">
    <text evidence="1">The sequence shown here is derived from an EMBL/GenBank/DDBJ whole genome shotgun (WGS) entry which is preliminary data.</text>
</comment>
<dbReference type="Proteomes" id="UP000031258">
    <property type="component" value="Unassembled WGS sequence"/>
</dbReference>
<keyword evidence="2" id="KW-1185">Reference proteome</keyword>
<dbReference type="AlphaFoldDB" id="A0A0C1R0U6"/>
<evidence type="ECO:0000313" key="1">
    <source>
        <dbReference type="EMBL" id="KIE05935.1"/>
    </source>
</evidence>
<evidence type="ECO:0000313" key="2">
    <source>
        <dbReference type="Proteomes" id="UP000031258"/>
    </source>
</evidence>
<reference evidence="1 2" key="1">
    <citation type="submission" date="2014-11" db="EMBL/GenBank/DDBJ databases">
        <title>A Rickettsiales Symbiont of Amoebae With Ancient Features.</title>
        <authorList>
            <person name="Schulz F."/>
            <person name="Martijn J."/>
            <person name="Wascher F."/>
            <person name="Kostanjsek R."/>
            <person name="Ettema T.J."/>
            <person name="Horn M."/>
        </authorList>
    </citation>
    <scope>NUCLEOTIDE SEQUENCE [LARGE SCALE GENOMIC DNA]</scope>
    <source>
        <strain evidence="1 2">UWC36</strain>
    </source>
</reference>
<dbReference type="SUPFAM" id="SSF140860">
    <property type="entry name" value="Pseudo ankyrin repeat-like"/>
    <property type="match status" value="1"/>
</dbReference>
<dbReference type="Pfam" id="PF12796">
    <property type="entry name" value="Ank_2"/>
    <property type="match status" value="1"/>
</dbReference>
<accession>A0A0C1R0U6</accession>